<feature type="domain" description="UNC-45/Cro1/She4 central" evidence="3">
    <location>
        <begin position="140"/>
        <end position="314"/>
    </location>
</feature>
<dbReference type="InterPro" id="IPR011989">
    <property type="entry name" value="ARM-like"/>
</dbReference>
<dbReference type="PANTHER" id="PTHR45994">
    <property type="entry name" value="FI21225P1"/>
    <property type="match status" value="1"/>
</dbReference>
<dbReference type="GO" id="GO:0051879">
    <property type="term" value="F:Hsp90 protein binding"/>
    <property type="evidence" value="ECO:0007669"/>
    <property type="project" value="TreeGrafter"/>
</dbReference>
<evidence type="ECO:0000313" key="4">
    <source>
        <dbReference type="EMBL" id="KSA00653.1"/>
    </source>
</evidence>
<sequence>MTEDELVELLGELSIEEKEFNKAKKVLQGASQDHQDLKKSYEILSKCSQIPKLSDNIYRIMEEDMLKFLLGLQIMQDSRGIILINIIKSKVANEDLEKVILKILSLIQTILKRIDRLGLRVFYLSLYFAIISNFNISYPQHVSLMLQYLNPLHNQGNEEKEKAHEVYSLVLLVIIKNLELLVEETTEIITSYLEILVDNEPDEISITSFLNLVKCLESLFPIVPSVSNTIYMSEGCKEIILFQVSKMSSASLEYASNQLITTEILKLVSSSCINEQCRSFNYSNYLELLKIGTKLQGEDVLEIRLLSSLGIIKLWNFIQLEKDLKRDSSINMSELSDILINYLRSADSKLNDTNLEYCVEGLAYLSLNTSVKQKLRNDENSIESILVILKKKTEVNEKSLLTNSSLVYGLLLILSNLTKLKVVAANSQKKTTNYLNFATPNNINDDKDENQESIQNFNSSLLINYKVVEIMSKIKVYKSPDSAGHNNNIISQVITMISMISTNQDKSTRQELIKQGALNIVLDYLIKNSIVKKNLGNETRPSSSNDELVETRLLALRSLARILISVNPSLAFNKYDIKTCLPFLIELLGPDISQYNGSLGDAGDDQYLYDGVSNLDKYESLLALTNISAAQNSTGTNELRPLIISKTFDKYLDNFIIDSDLPQIQKATWELISNLITEPSLLVKFFNIEKQDNLKRLQLLIRLLDSTDELLQTVIGGLIANATSEFEMISQILVQNVTLKDHLLSILTNIFESQNLNDDLLLRASYILLNLVYSASKLGAEYIDKFREDKKLKDSLGLALRANKNKEILEIIIEIIKLVNFK</sequence>
<reference evidence="4 5" key="1">
    <citation type="submission" date="2015-11" db="EMBL/GenBank/DDBJ databases">
        <title>The genome of Debaryomyces fabryi.</title>
        <authorList>
            <person name="Tafer H."/>
            <person name="Lopandic K."/>
        </authorList>
    </citation>
    <scope>NUCLEOTIDE SEQUENCE [LARGE SCALE GENOMIC DNA]</scope>
    <source>
        <strain evidence="4 5">CBS 789</strain>
    </source>
</reference>
<name>A0A0V1PWJ6_9ASCO</name>
<dbReference type="Proteomes" id="UP000054251">
    <property type="component" value="Unassembled WGS sequence"/>
</dbReference>
<dbReference type="PANTHER" id="PTHR45994:SF1">
    <property type="entry name" value="FI21225P1"/>
    <property type="match status" value="1"/>
</dbReference>
<dbReference type="Gene3D" id="1.25.10.10">
    <property type="entry name" value="Leucine-rich Repeat Variant"/>
    <property type="match status" value="1"/>
</dbReference>
<dbReference type="RefSeq" id="XP_015466755.1">
    <property type="nucleotide sequence ID" value="XM_015612418.1"/>
</dbReference>
<dbReference type="GeneID" id="26840598"/>
<dbReference type="Pfam" id="PF11701">
    <property type="entry name" value="UNC45-central"/>
    <property type="match status" value="1"/>
</dbReference>
<evidence type="ECO:0000313" key="5">
    <source>
        <dbReference type="Proteomes" id="UP000054251"/>
    </source>
</evidence>
<keyword evidence="5" id="KW-1185">Reference proteome</keyword>
<organism evidence="4 5">
    <name type="scientific">Debaryomyces fabryi</name>
    <dbReference type="NCBI Taxonomy" id="58627"/>
    <lineage>
        <taxon>Eukaryota</taxon>
        <taxon>Fungi</taxon>
        <taxon>Dikarya</taxon>
        <taxon>Ascomycota</taxon>
        <taxon>Saccharomycotina</taxon>
        <taxon>Pichiomycetes</taxon>
        <taxon>Debaryomycetaceae</taxon>
        <taxon>Debaryomyces</taxon>
    </lineage>
</organism>
<accession>A0A0V1PWJ6</accession>
<protein>
    <recommendedName>
        <fullName evidence="3">UNC-45/Cro1/She4 central domain-containing protein</fullName>
    </recommendedName>
</protein>
<dbReference type="GO" id="GO:0005737">
    <property type="term" value="C:cytoplasm"/>
    <property type="evidence" value="ECO:0007669"/>
    <property type="project" value="UniProtKB-SubCell"/>
</dbReference>
<proteinExistence type="predicted"/>
<dbReference type="Gene3D" id="1.25.10.100">
    <property type="match status" value="1"/>
</dbReference>
<evidence type="ECO:0000256" key="2">
    <source>
        <dbReference type="ARBA" id="ARBA00022490"/>
    </source>
</evidence>
<dbReference type="OrthoDB" id="5574718at2759"/>
<dbReference type="InterPro" id="IPR016024">
    <property type="entry name" value="ARM-type_fold"/>
</dbReference>
<keyword evidence="2" id="KW-0963">Cytoplasm</keyword>
<dbReference type="EMBL" id="LMYN01000079">
    <property type="protein sequence ID" value="KSA00653.1"/>
    <property type="molecule type" value="Genomic_DNA"/>
</dbReference>
<evidence type="ECO:0000256" key="1">
    <source>
        <dbReference type="ARBA" id="ARBA00004496"/>
    </source>
</evidence>
<dbReference type="InterPro" id="IPR024660">
    <property type="entry name" value="UCS_central_dom"/>
</dbReference>
<gene>
    <name evidence="4" type="ORF">AC631_03589</name>
</gene>
<comment type="caution">
    <text evidence="4">The sequence shown here is derived from an EMBL/GenBank/DDBJ whole genome shotgun (WGS) entry which is preliminary data.</text>
</comment>
<evidence type="ECO:0000259" key="3">
    <source>
        <dbReference type="Pfam" id="PF11701"/>
    </source>
</evidence>
<dbReference type="SUPFAM" id="SSF48371">
    <property type="entry name" value="ARM repeat"/>
    <property type="match status" value="1"/>
</dbReference>
<comment type="subcellular location">
    <subcellularLocation>
        <location evidence="1">Cytoplasm</location>
    </subcellularLocation>
</comment>
<dbReference type="AlphaFoldDB" id="A0A0V1PWJ6"/>